<feature type="transmembrane region" description="Helical" evidence="1">
    <location>
        <begin position="194"/>
        <end position="216"/>
    </location>
</feature>
<dbReference type="AlphaFoldDB" id="A0A9W8MTP6"/>
<dbReference type="OrthoDB" id="2520628at2759"/>
<reference evidence="2" key="1">
    <citation type="submission" date="2022-07" db="EMBL/GenBank/DDBJ databases">
        <title>Genome Sequence of Agrocybe chaxingu.</title>
        <authorList>
            <person name="Buettner E."/>
        </authorList>
    </citation>
    <scope>NUCLEOTIDE SEQUENCE</scope>
    <source>
        <strain evidence="2">MP-N11</strain>
    </source>
</reference>
<evidence type="ECO:0000313" key="2">
    <source>
        <dbReference type="EMBL" id="KAJ3501576.1"/>
    </source>
</evidence>
<feature type="transmembrane region" description="Helical" evidence="1">
    <location>
        <begin position="61"/>
        <end position="84"/>
    </location>
</feature>
<evidence type="ECO:0000313" key="3">
    <source>
        <dbReference type="Proteomes" id="UP001148786"/>
    </source>
</evidence>
<feature type="transmembrane region" description="Helical" evidence="1">
    <location>
        <begin position="159"/>
        <end position="182"/>
    </location>
</feature>
<protein>
    <submittedName>
        <fullName evidence="2">Uncharacterized protein</fullName>
    </submittedName>
</protein>
<organism evidence="2 3">
    <name type="scientific">Agrocybe chaxingu</name>
    <dbReference type="NCBI Taxonomy" id="84603"/>
    <lineage>
        <taxon>Eukaryota</taxon>
        <taxon>Fungi</taxon>
        <taxon>Dikarya</taxon>
        <taxon>Basidiomycota</taxon>
        <taxon>Agaricomycotina</taxon>
        <taxon>Agaricomycetes</taxon>
        <taxon>Agaricomycetidae</taxon>
        <taxon>Agaricales</taxon>
        <taxon>Agaricineae</taxon>
        <taxon>Strophariaceae</taxon>
        <taxon>Agrocybe</taxon>
    </lineage>
</organism>
<dbReference type="Proteomes" id="UP001148786">
    <property type="component" value="Unassembled WGS sequence"/>
</dbReference>
<keyword evidence="1" id="KW-0472">Membrane</keyword>
<name>A0A9W8MTP6_9AGAR</name>
<keyword evidence="1" id="KW-0812">Transmembrane</keyword>
<comment type="caution">
    <text evidence="2">The sequence shown here is derived from an EMBL/GenBank/DDBJ whole genome shotgun (WGS) entry which is preliminary data.</text>
</comment>
<sequence length="304" mass="32775">MEFALTAASYLKPVAEGFVYINTTKVHPVWFPYPLAPTLHAARISIIYQSNIRRSSSQQSWGTYLIGYLIMCWGGGILSHFLLGLPPPMLYSFHPAINYITVHLAVTLLFKILPDLLYPPILDTVLWPLDALLRTNAVTSTLGLLYAPSVHPEYQNSALTHMIVGGIVSAGGGVAVGTLGAFSTSWSFTTPPILRAGAGWAGTLDVWGGALVALIYSSTTNHPAFASLKTYTTLLLSSPFLSATRKPHADADFPPLSTLEAKSLAYVVLAALFAARVAQTHWLDSTPAPKAANTVNKKPKKKTQ</sequence>
<gene>
    <name evidence="2" type="ORF">NLJ89_g9276</name>
</gene>
<keyword evidence="1" id="KW-1133">Transmembrane helix</keyword>
<dbReference type="EMBL" id="JANKHO010001414">
    <property type="protein sequence ID" value="KAJ3501576.1"/>
    <property type="molecule type" value="Genomic_DNA"/>
</dbReference>
<feature type="transmembrane region" description="Helical" evidence="1">
    <location>
        <begin position="96"/>
        <end position="113"/>
    </location>
</feature>
<keyword evidence="3" id="KW-1185">Reference proteome</keyword>
<evidence type="ECO:0000256" key="1">
    <source>
        <dbReference type="SAM" id="Phobius"/>
    </source>
</evidence>
<accession>A0A9W8MTP6</accession>
<proteinExistence type="predicted"/>